<evidence type="ECO:0000313" key="3">
    <source>
        <dbReference type="Proteomes" id="UP000176923"/>
    </source>
</evidence>
<dbReference type="Proteomes" id="UP000176923">
    <property type="component" value="Unassembled WGS sequence"/>
</dbReference>
<keyword evidence="1" id="KW-1133">Transmembrane helix</keyword>
<feature type="transmembrane region" description="Helical" evidence="1">
    <location>
        <begin position="237"/>
        <end position="261"/>
    </location>
</feature>
<sequence>MRLFNYVNFRSTVCFIFFLIIGTTISFYPTLFSSFRSVQAGLGDDRFNNYLLEHTYLWLKSAPLHNTLWDLPVYYPVKNTFAYSDILMGSAPIYWIFRTLFKFDTSYQLWLISVATLNYVTMYVFLSKCLKYSTFASCMGAFIFSYSLPRTIHISHAQLISQYYVIISLIGLYNLFQKRKKLQWIWLLLFVAGIILQIITGWYLAFFWCFSLFISFLILFFYPKIFRSVLSHFIRNIFYYFFFTIISCIVLFPIFSHYYQASKTIGYFSFNDIFSFLPHLASWLYTGPYSFAYSDISKSFSLFKFDNPKELVLNTGYVTTFLFLYSAVKKRDEAFHKLLILTFIILVIVTLIIPFTHFSFWAVLSKYLPLIRSIRAVSRIILILLIPISIWIADFFQNIKSKKIIILLTLVIILEQIQILPFYDKYDNRKQIQTIVSKIPEDCLIFYYLSSDPNQIYKSQIDGMWAGMVANKYTINGYASKNPPHYGILANNVAKGAEQNAILMGKFNQWNAQHSLLSDSTCVVYL</sequence>
<feature type="transmembrane region" description="Helical" evidence="1">
    <location>
        <begin position="404"/>
        <end position="423"/>
    </location>
</feature>
<dbReference type="STRING" id="1798382.A3D77_05330"/>
<reference evidence="2 3" key="1">
    <citation type="journal article" date="2016" name="Nat. Commun.">
        <title>Thousands of microbial genomes shed light on interconnected biogeochemical processes in an aquifer system.</title>
        <authorList>
            <person name="Anantharaman K."/>
            <person name="Brown C.T."/>
            <person name="Hug L.A."/>
            <person name="Sharon I."/>
            <person name="Castelle C.J."/>
            <person name="Probst A.J."/>
            <person name="Thomas B.C."/>
            <person name="Singh A."/>
            <person name="Wilkins M.J."/>
            <person name="Karaoz U."/>
            <person name="Brodie E.L."/>
            <person name="Williams K.H."/>
            <person name="Hubbard S.S."/>
            <person name="Banfield J.F."/>
        </authorList>
    </citation>
    <scope>NUCLEOTIDE SEQUENCE [LARGE SCALE GENOMIC DNA]</scope>
</reference>
<organism evidence="2 3">
    <name type="scientific">Candidatus Gottesmanbacteria bacterium RIFCSPHIGHO2_02_FULL_39_11</name>
    <dbReference type="NCBI Taxonomy" id="1798382"/>
    <lineage>
        <taxon>Bacteria</taxon>
        <taxon>Candidatus Gottesmaniibacteriota</taxon>
    </lineage>
</organism>
<feature type="transmembrane region" description="Helical" evidence="1">
    <location>
        <begin position="183"/>
        <end position="199"/>
    </location>
</feature>
<feature type="transmembrane region" description="Helical" evidence="1">
    <location>
        <begin position="340"/>
        <end position="364"/>
    </location>
</feature>
<dbReference type="EMBL" id="MFJL01000038">
    <property type="protein sequence ID" value="OGG13257.1"/>
    <property type="molecule type" value="Genomic_DNA"/>
</dbReference>
<feature type="transmembrane region" description="Helical" evidence="1">
    <location>
        <begin position="107"/>
        <end position="125"/>
    </location>
</feature>
<feature type="transmembrane region" description="Helical" evidence="1">
    <location>
        <begin position="12"/>
        <end position="32"/>
    </location>
</feature>
<feature type="transmembrane region" description="Helical" evidence="1">
    <location>
        <begin position="205"/>
        <end position="225"/>
    </location>
</feature>
<gene>
    <name evidence="2" type="ORF">A3D77_05330</name>
</gene>
<comment type="caution">
    <text evidence="2">The sequence shown here is derived from an EMBL/GenBank/DDBJ whole genome shotgun (WGS) entry which is preliminary data.</text>
</comment>
<accession>A0A1F5ZMC9</accession>
<dbReference type="AlphaFoldDB" id="A0A1F5ZMC9"/>
<evidence type="ECO:0000313" key="2">
    <source>
        <dbReference type="EMBL" id="OGG13257.1"/>
    </source>
</evidence>
<keyword evidence="1" id="KW-0812">Transmembrane</keyword>
<evidence type="ECO:0008006" key="4">
    <source>
        <dbReference type="Google" id="ProtNLM"/>
    </source>
</evidence>
<feature type="transmembrane region" description="Helical" evidence="1">
    <location>
        <begin position="273"/>
        <end position="291"/>
    </location>
</feature>
<evidence type="ECO:0000256" key="1">
    <source>
        <dbReference type="SAM" id="Phobius"/>
    </source>
</evidence>
<protein>
    <recommendedName>
        <fullName evidence="4">Glycosyltransferase RgtA/B/C/D-like domain-containing protein</fullName>
    </recommendedName>
</protein>
<keyword evidence="1" id="KW-0472">Membrane</keyword>
<feature type="transmembrane region" description="Helical" evidence="1">
    <location>
        <begin position="376"/>
        <end position="392"/>
    </location>
</feature>
<name>A0A1F5ZMC9_9BACT</name>
<feature type="transmembrane region" description="Helical" evidence="1">
    <location>
        <begin position="160"/>
        <end position="176"/>
    </location>
</feature>
<feature type="transmembrane region" description="Helical" evidence="1">
    <location>
        <begin position="311"/>
        <end position="328"/>
    </location>
</feature>
<proteinExistence type="predicted"/>